<dbReference type="AlphaFoldDB" id="A0A0I9SCV8"/>
<dbReference type="EMBL" id="JAPTZU010000002">
    <property type="protein sequence ID" value="MCZ2687088.1"/>
    <property type="molecule type" value="Genomic_DNA"/>
</dbReference>
<protein>
    <submittedName>
        <fullName evidence="3">BT1926 family outer membrane beta-barrel protein</fullName>
    </submittedName>
</protein>
<evidence type="ECO:0000313" key="5">
    <source>
        <dbReference type="Proteomes" id="UP000036847"/>
    </source>
</evidence>
<reference evidence="2" key="1">
    <citation type="book" date="2014" name="THE 24TH EUROPEAN CONGRESS OF CLINICAL MICROBIOLOGY AND INFECTIOUS DISEASES" publisher="ECCMID 2014" city="Barcelona, Spain">
        <title>Identification of resistance genes in three multidrug-resistant Bacteroides fragilis isolates by whole genome sequencing.</title>
        <editorList>
            <person name="Unknown"/>
            <person name="A."/>
        </editorList>
        <authorList>
            <person name="Sydenham T.V."/>
            <person name="Hasman H."/>
            <person name="Wang M."/>
            <person name="Soki J."/>
            <person name="Nagy E."/>
            <person name="Justesen U.S."/>
        </authorList>
    </citation>
    <scope>NUCLEOTIDE SEQUENCE</scope>
    <source>
        <strain evidence="2">DCMOUH0018B</strain>
        <strain evidence="4">DCMSKEJBY0001B</strain>
    </source>
</reference>
<dbReference type="OrthoDB" id="1117162at2"/>
<reference evidence="3" key="4">
    <citation type="submission" date="2022-12" db="EMBL/GenBank/DDBJ databases">
        <title>Development of a Multilocus Sequence Typing Scheme for Bacteroides fragilis Based on Whole Genome Sequencing Data and Clinical Application.</title>
        <authorList>
            <person name="Nielsen F.D."/>
            <person name="Justesen U.S."/>
        </authorList>
    </citation>
    <scope>NUCLEOTIDE SEQUENCE</scope>
    <source>
        <strain evidence="3">BF_AM_ODE_DK_2015_4</strain>
    </source>
</reference>
<evidence type="ECO:0000313" key="2">
    <source>
        <dbReference type="EMBL" id="KFX75916.1"/>
    </source>
</evidence>
<dbReference type="RefSeq" id="WP_005809477.1">
    <property type="nucleotide sequence ID" value="NZ_CABJEQ010000026.1"/>
</dbReference>
<accession>A0A0I9SCV8</accession>
<keyword evidence="1" id="KW-0732">Signal</keyword>
<evidence type="ECO:0000256" key="1">
    <source>
        <dbReference type="SAM" id="SignalP"/>
    </source>
</evidence>
<name>A0A0I9SCV8_BACFG</name>
<gene>
    <name evidence="4" type="ORF">EC80_011270</name>
    <name evidence="2" type="ORF">EE52_0203735</name>
    <name evidence="3" type="ORF">O1433_06210</name>
</gene>
<evidence type="ECO:0000313" key="3">
    <source>
        <dbReference type="EMBL" id="MCZ2687088.1"/>
    </source>
</evidence>
<dbReference type="Gene3D" id="2.40.160.20">
    <property type="match status" value="1"/>
</dbReference>
<proteinExistence type="predicted"/>
<dbReference type="Proteomes" id="UP001079672">
    <property type="component" value="Unassembled WGS sequence"/>
</dbReference>
<dbReference type="PATRIC" id="fig|817.51.peg.3883"/>
<organism evidence="2">
    <name type="scientific">Bacteroides fragilis</name>
    <dbReference type="NCBI Taxonomy" id="817"/>
    <lineage>
        <taxon>Bacteria</taxon>
        <taxon>Pseudomonadati</taxon>
        <taxon>Bacteroidota</taxon>
        <taxon>Bacteroidia</taxon>
        <taxon>Bacteroidales</taxon>
        <taxon>Bacteroidaceae</taxon>
        <taxon>Bacteroides</taxon>
    </lineage>
</organism>
<dbReference type="EMBL" id="CP036546">
    <property type="protein sequence ID" value="QCQ45390.1"/>
    <property type="molecule type" value="Genomic_DNA"/>
</dbReference>
<feature type="signal peptide" evidence="1">
    <location>
        <begin position="1"/>
        <end position="20"/>
    </location>
</feature>
<dbReference type="InterPro" id="IPR031585">
    <property type="entry name" value="OmpA_OmpF-like"/>
</dbReference>
<feature type="chain" id="PRO_5044366686" evidence="1">
    <location>
        <begin position="21"/>
        <end position="299"/>
    </location>
</feature>
<dbReference type="Pfam" id="PF16961">
    <property type="entry name" value="OmpA_like"/>
    <property type="match status" value="1"/>
</dbReference>
<dbReference type="Proteomes" id="UP000036847">
    <property type="component" value="Chromosome"/>
</dbReference>
<reference evidence="4 5" key="3">
    <citation type="submission" date="2019-03" db="EMBL/GenBank/DDBJ databases">
        <title>Complete genome assembly of MDR B. fragilis.</title>
        <authorList>
            <person name="Sydenham T.V."/>
            <person name="Hasman H."/>
            <person name="Justesen U.S."/>
        </authorList>
    </citation>
    <scope>NUCLEOTIDE SEQUENCE [LARGE SCALE GENOMIC DNA]</scope>
    <source>
        <strain evidence="4 5">DCMSKEJBY0001B</strain>
    </source>
</reference>
<evidence type="ECO:0000313" key="4">
    <source>
        <dbReference type="EMBL" id="QCQ45390.1"/>
    </source>
</evidence>
<dbReference type="EMBL" id="JMZZ02000041">
    <property type="protein sequence ID" value="KFX75916.1"/>
    <property type="molecule type" value="Genomic_DNA"/>
</dbReference>
<sequence>MIKKLCIILLTACTVAPLMAQQRSSSDDASFAPEKGNWQISVALGNSQQFADGMEYLLPKYWNGTGNAPGIGLGDDTGNKSEDPGMYLNLGSWNNNSLVNIIGLQGKYFLTNRWDVNLMFSMNIGVTPKKDFIEGDNSVSDMQIPASKYVEGRVKNNWMVNIGSNYYFNTKNERINLYVGGLIGWQMGRIETMSPNTGETVSDGDAITDDDDLNDAETLPLQVYIPSTKTGQIFGLRAAAVAGIEYSLGKGLVFGFELQPVAYRYDMIQICPKGVATYKVGHHNINLFAQPNLKLGFRF</sequence>
<reference evidence="2" key="2">
    <citation type="submission" date="2014-07" db="EMBL/GenBank/DDBJ databases">
        <title>Genetics and epidemiology of antimicrobial resistance in B. fragilis group.</title>
        <authorList>
            <person name="Sydenham T.V."/>
            <person name="Hasman H."/>
            <person name="Kemp M."/>
            <person name="Justesen U.S."/>
        </authorList>
    </citation>
    <scope>NUCLEOTIDE SEQUENCE [LARGE SCALE GENOMIC DNA]</scope>
    <source>
        <strain evidence="2">DCMOUH0018B</strain>
    </source>
</reference>